<keyword evidence="1 3" id="KW-0732">Signal</keyword>
<comment type="caution">
    <text evidence="5">The sequence shown here is derived from an EMBL/GenBank/DDBJ whole genome shotgun (WGS) entry which is preliminary data.</text>
</comment>
<evidence type="ECO:0000259" key="4">
    <source>
        <dbReference type="Pfam" id="PF26580"/>
    </source>
</evidence>
<evidence type="ECO:0000313" key="6">
    <source>
        <dbReference type="Proteomes" id="UP000004816"/>
    </source>
</evidence>
<dbReference type="HOGENOM" id="CLU_1467240_0_0_11"/>
<sequence length="184" mass="19888">MSMQSRRAAAALAAFAIAPVALAACHAAGDPPIRAGGPPAVSCSHPIPSVETLQGMLDRARDPNIPSQDKIDLLEDGGKDPELFDQLVQANRENPDISYKILDESKIDSNCLLHVFFSISKGEQHLDKVEIFFVWQNDKWKLAKRSVCSLLVDILQKTSPLCGGYAPSGPLPPVTIPSDIHVPK</sequence>
<dbReference type="Proteomes" id="UP000004816">
    <property type="component" value="Unassembled WGS sequence"/>
</dbReference>
<feature type="signal peptide" evidence="3">
    <location>
        <begin position="1"/>
        <end position="23"/>
    </location>
</feature>
<organism evidence="5 6">
    <name type="scientific">Segniliparus rugosus (strain ATCC BAA-974 / DSM 45345 / CCUG 50838 / CIP 108380 / JCM 13579 / CDC 945)</name>
    <dbReference type="NCBI Taxonomy" id="679197"/>
    <lineage>
        <taxon>Bacteria</taxon>
        <taxon>Bacillati</taxon>
        <taxon>Actinomycetota</taxon>
        <taxon>Actinomycetes</taxon>
        <taxon>Mycobacteriales</taxon>
        <taxon>Segniliparaceae</taxon>
        <taxon>Segniliparus</taxon>
    </lineage>
</organism>
<keyword evidence="6" id="KW-1185">Reference proteome</keyword>
<proteinExistence type="inferred from homology"/>
<dbReference type="AlphaFoldDB" id="E5XT24"/>
<dbReference type="EMBL" id="ACZI02000002">
    <property type="protein sequence ID" value="EFV12495.1"/>
    <property type="molecule type" value="Genomic_DNA"/>
</dbReference>
<dbReference type="STRING" id="679197.HMPREF9336_02646"/>
<evidence type="ECO:0000256" key="2">
    <source>
        <dbReference type="ARBA" id="ARBA00093774"/>
    </source>
</evidence>
<evidence type="ECO:0000256" key="1">
    <source>
        <dbReference type="ARBA" id="ARBA00022729"/>
    </source>
</evidence>
<evidence type="ECO:0000256" key="3">
    <source>
        <dbReference type="SAM" id="SignalP"/>
    </source>
</evidence>
<feature type="chain" id="PRO_5003200327" description="Low molecular weight antigen MTB12-like C-terminal domain-containing protein" evidence="3">
    <location>
        <begin position="24"/>
        <end position="184"/>
    </location>
</feature>
<dbReference type="Pfam" id="PF26580">
    <property type="entry name" value="Mtb12_C"/>
    <property type="match status" value="1"/>
</dbReference>
<accession>E5XT24</accession>
<dbReference type="InterPro" id="IPR058644">
    <property type="entry name" value="Mtb12-like_C"/>
</dbReference>
<dbReference type="eggNOG" id="ENOG5030PGJ">
    <property type="taxonomic scope" value="Bacteria"/>
</dbReference>
<evidence type="ECO:0000313" key="5">
    <source>
        <dbReference type="EMBL" id="EFV12495.1"/>
    </source>
</evidence>
<dbReference type="PROSITE" id="PS51257">
    <property type="entry name" value="PROKAR_LIPOPROTEIN"/>
    <property type="match status" value="1"/>
</dbReference>
<comment type="similarity">
    <text evidence="2">Belongs to the MTB12 family.</text>
</comment>
<name>E5XT24_SEGRC</name>
<gene>
    <name evidence="5" type="ORF">HMPREF9336_02646</name>
</gene>
<protein>
    <recommendedName>
        <fullName evidence="4">Low molecular weight antigen MTB12-like C-terminal domain-containing protein</fullName>
    </recommendedName>
</protein>
<dbReference type="RefSeq" id="WP_007471147.1">
    <property type="nucleotide sequence ID" value="NZ_KI391953.1"/>
</dbReference>
<reference evidence="5 6" key="1">
    <citation type="journal article" date="2011" name="Stand. Genomic Sci.">
        <title>High quality draft genome sequence of Segniliparus rugosus CDC 945(T)= (ATCC BAA-974(T)).</title>
        <authorList>
            <person name="Earl A.M."/>
            <person name="Desjardins C.A."/>
            <person name="Fitzgerald M.G."/>
            <person name="Arachchi H.M."/>
            <person name="Zeng Q."/>
            <person name="Mehta T."/>
            <person name="Griggs A."/>
            <person name="Birren B.W."/>
            <person name="Toney N.C."/>
            <person name="Carr J."/>
            <person name="Posey J."/>
            <person name="Butler W.R."/>
        </authorList>
    </citation>
    <scope>NUCLEOTIDE SEQUENCE [LARGE SCALE GENOMIC DNA]</scope>
    <source>
        <strain evidence="6">ATCC BAA-974 / DSM 45345 / CCUG 50838 / CIP 108380 / JCM 13579 / CDC 945</strain>
    </source>
</reference>
<feature type="domain" description="Low molecular weight antigen MTB12-like C-terminal" evidence="4">
    <location>
        <begin position="46"/>
        <end position="151"/>
    </location>
</feature>